<dbReference type="PANTHER" id="PTHR10091:SF0">
    <property type="entry name" value="GALACTOSE MUTAROTASE"/>
    <property type="match status" value="1"/>
</dbReference>
<comment type="pathway">
    <text evidence="3 11">Carbohydrate metabolism; hexose metabolism.</text>
</comment>
<dbReference type="EC" id="5.1.3.3" evidence="6 11"/>
<dbReference type="GO" id="GO:0004034">
    <property type="term" value="F:aldose 1-epimerase activity"/>
    <property type="evidence" value="ECO:0007669"/>
    <property type="project" value="UniProtKB-EC"/>
</dbReference>
<dbReference type="NCBIfam" id="NF008277">
    <property type="entry name" value="PRK11055.1"/>
    <property type="match status" value="1"/>
</dbReference>
<dbReference type="GO" id="GO:0030246">
    <property type="term" value="F:carbohydrate binding"/>
    <property type="evidence" value="ECO:0007669"/>
    <property type="project" value="InterPro"/>
</dbReference>
<dbReference type="Pfam" id="PF01263">
    <property type="entry name" value="Aldose_epim"/>
    <property type="match status" value="1"/>
</dbReference>
<gene>
    <name evidence="14" type="ORF">HUW51_13960</name>
</gene>
<dbReference type="InterPro" id="IPR011013">
    <property type="entry name" value="Gal_mutarotase_sf_dom"/>
</dbReference>
<dbReference type="InterPro" id="IPR008183">
    <property type="entry name" value="Aldose_1/G6P_1-epimerase"/>
</dbReference>
<dbReference type="EMBL" id="CP055156">
    <property type="protein sequence ID" value="QNF33770.1"/>
    <property type="molecule type" value="Genomic_DNA"/>
</dbReference>
<comment type="subunit">
    <text evidence="5">Monomer.</text>
</comment>
<evidence type="ECO:0000256" key="13">
    <source>
        <dbReference type="PIRSR" id="PIRSR005096-3"/>
    </source>
</evidence>
<keyword evidence="9 11" id="KW-0413">Isomerase</keyword>
<dbReference type="InterPro" id="IPR014718">
    <property type="entry name" value="GH-type_carb-bd"/>
</dbReference>
<dbReference type="CDD" id="cd09019">
    <property type="entry name" value="galactose_mutarotase_like"/>
    <property type="match status" value="1"/>
</dbReference>
<evidence type="ECO:0000313" key="14">
    <source>
        <dbReference type="EMBL" id="QNF33770.1"/>
    </source>
</evidence>
<dbReference type="SUPFAM" id="SSF74650">
    <property type="entry name" value="Galactose mutarotase-like"/>
    <property type="match status" value="1"/>
</dbReference>
<dbReference type="PANTHER" id="PTHR10091">
    <property type="entry name" value="ALDOSE-1-EPIMERASE"/>
    <property type="match status" value="1"/>
</dbReference>
<dbReference type="UniPathway" id="UPA00242"/>
<evidence type="ECO:0000256" key="11">
    <source>
        <dbReference type="PIRNR" id="PIRNR005096"/>
    </source>
</evidence>
<dbReference type="GO" id="GO:0005737">
    <property type="term" value="C:cytoplasm"/>
    <property type="evidence" value="ECO:0007669"/>
    <property type="project" value="TreeGrafter"/>
</dbReference>
<evidence type="ECO:0000256" key="7">
    <source>
        <dbReference type="ARBA" id="ARBA00014165"/>
    </source>
</evidence>
<dbReference type="InterPro" id="IPR018052">
    <property type="entry name" value="Ald1_epimerase_CS"/>
</dbReference>
<protein>
    <recommendedName>
        <fullName evidence="7 11">Aldose 1-epimerase</fullName>
        <ecNumber evidence="6 11">5.1.3.3</ecNumber>
    </recommendedName>
</protein>
<evidence type="ECO:0000256" key="9">
    <source>
        <dbReference type="ARBA" id="ARBA00023235"/>
    </source>
</evidence>
<comment type="catalytic activity">
    <reaction evidence="1 11">
        <text>alpha-D-glucose = beta-D-glucose</text>
        <dbReference type="Rhea" id="RHEA:10264"/>
        <dbReference type="ChEBI" id="CHEBI:15903"/>
        <dbReference type="ChEBI" id="CHEBI:17925"/>
        <dbReference type="EC" id="5.1.3.3"/>
    </reaction>
</comment>
<dbReference type="PROSITE" id="PS00545">
    <property type="entry name" value="ALDOSE_1_EPIMERASE"/>
    <property type="match status" value="1"/>
</dbReference>
<accession>A0A7G7G9D6</accession>
<feature type="active site" description="Proton acceptor" evidence="12">
    <location>
        <position position="311"/>
    </location>
</feature>
<dbReference type="RefSeq" id="WP_185270252.1">
    <property type="nucleotide sequence ID" value="NZ_CP055156.1"/>
</dbReference>
<evidence type="ECO:0000256" key="2">
    <source>
        <dbReference type="ARBA" id="ARBA00001913"/>
    </source>
</evidence>
<feature type="binding site" evidence="13">
    <location>
        <begin position="84"/>
        <end position="85"/>
    </location>
    <ligand>
        <name>beta-D-galactose</name>
        <dbReference type="ChEBI" id="CHEBI:27667"/>
    </ligand>
</feature>
<evidence type="ECO:0000256" key="12">
    <source>
        <dbReference type="PIRSR" id="PIRSR005096-1"/>
    </source>
</evidence>
<dbReference type="Proteomes" id="UP000515237">
    <property type="component" value="Chromosome"/>
</dbReference>
<evidence type="ECO:0000256" key="5">
    <source>
        <dbReference type="ARBA" id="ARBA00011245"/>
    </source>
</evidence>
<sequence length="347" mass="38833">MEAAKPNISVTPWGNYQEQEVFLIRWENTDGSYVELTNYGATLVSVVVPEKSGKLSPVVLGFSGLEAYLEDKCYVGSTIGRFANRISSARFQLKGEKFTLEPNDKPNTNHGGFQGFHAKVFSVEINPEAVSFLLTSKDGEGGYPGTLNLKITYTWNAAHELSIRYQAVTDKPTIANFTNHAYFNLSGTNRDMTDHKLTVYAEQMLEMAADFLPTGKIMNCGNQAFNATKIKDRIAQSKGICAVNDYYILADNNKTDRLKHACTLEEETTGRRMDVFTTYPGVMVYTGDFLKSKFYGHTQAAYQPFDGICLECQHYPDSPNQPHFPPAYLAPGETYDESILFKFKLNV</sequence>
<dbReference type="GO" id="GO:0033499">
    <property type="term" value="P:galactose catabolic process via UDP-galactose, Leloir pathway"/>
    <property type="evidence" value="ECO:0007669"/>
    <property type="project" value="TreeGrafter"/>
</dbReference>
<evidence type="ECO:0000256" key="8">
    <source>
        <dbReference type="ARBA" id="ARBA00022837"/>
    </source>
</evidence>
<evidence type="ECO:0000256" key="6">
    <source>
        <dbReference type="ARBA" id="ARBA00013185"/>
    </source>
</evidence>
<proteinExistence type="inferred from homology"/>
<dbReference type="AlphaFoldDB" id="A0A7G7G9D6"/>
<keyword evidence="10 11" id="KW-0119">Carbohydrate metabolism</keyword>
<comment type="similarity">
    <text evidence="4 11">Belongs to the aldose epimerase family.</text>
</comment>
<keyword evidence="15" id="KW-1185">Reference proteome</keyword>
<feature type="binding site" evidence="13">
    <location>
        <begin position="180"/>
        <end position="182"/>
    </location>
    <ligand>
        <name>beta-D-galactose</name>
        <dbReference type="ChEBI" id="CHEBI:27667"/>
    </ligand>
</feature>
<keyword evidence="8" id="KW-0106">Calcium</keyword>
<dbReference type="InterPro" id="IPR015443">
    <property type="entry name" value="Aldose_1-epimerase"/>
</dbReference>
<evidence type="ECO:0000256" key="3">
    <source>
        <dbReference type="ARBA" id="ARBA00005028"/>
    </source>
</evidence>
<name>A0A7G7G9D6_9BACT</name>
<organism evidence="14 15">
    <name type="scientific">Adhaeribacter swui</name>
    <dbReference type="NCBI Taxonomy" id="2086471"/>
    <lineage>
        <taxon>Bacteria</taxon>
        <taxon>Pseudomonadati</taxon>
        <taxon>Bacteroidota</taxon>
        <taxon>Cytophagia</taxon>
        <taxon>Cytophagales</taxon>
        <taxon>Hymenobacteraceae</taxon>
        <taxon>Adhaeribacter</taxon>
    </lineage>
</organism>
<feature type="active site" description="Proton donor" evidence="12">
    <location>
        <position position="180"/>
    </location>
</feature>
<dbReference type="KEGG" id="aswu:HUW51_13960"/>
<reference evidence="14 15" key="1">
    <citation type="journal article" date="2018" name="Int. J. Syst. Evol. Microbiol.">
        <title>Adhaeribacter swui sp. nov., isolated from wet mud.</title>
        <authorList>
            <person name="Kim D.U."/>
            <person name="Kim K.W."/>
            <person name="Kang M.S."/>
            <person name="Kim J.Y."/>
            <person name="Jang J.H."/>
            <person name="Kim M.K."/>
        </authorList>
    </citation>
    <scope>NUCLEOTIDE SEQUENCE [LARGE SCALE GENOMIC DNA]</scope>
    <source>
        <strain evidence="14 15">KCTC 52873</strain>
    </source>
</reference>
<evidence type="ECO:0000256" key="10">
    <source>
        <dbReference type="ARBA" id="ARBA00023277"/>
    </source>
</evidence>
<dbReference type="Gene3D" id="2.70.98.10">
    <property type="match status" value="1"/>
</dbReference>
<evidence type="ECO:0000256" key="1">
    <source>
        <dbReference type="ARBA" id="ARBA00001614"/>
    </source>
</evidence>
<evidence type="ECO:0000256" key="4">
    <source>
        <dbReference type="ARBA" id="ARBA00006206"/>
    </source>
</evidence>
<comment type="cofactor">
    <cofactor evidence="2">
        <name>Ca(2+)</name>
        <dbReference type="ChEBI" id="CHEBI:29108"/>
    </cofactor>
</comment>
<dbReference type="PIRSF" id="PIRSF005096">
    <property type="entry name" value="GALM"/>
    <property type="match status" value="1"/>
</dbReference>
<dbReference type="InterPro" id="IPR047215">
    <property type="entry name" value="Galactose_mutarotase-like"/>
</dbReference>
<evidence type="ECO:0000313" key="15">
    <source>
        <dbReference type="Proteomes" id="UP000515237"/>
    </source>
</evidence>
<dbReference type="GO" id="GO:0006006">
    <property type="term" value="P:glucose metabolic process"/>
    <property type="evidence" value="ECO:0007669"/>
    <property type="project" value="TreeGrafter"/>
</dbReference>